<dbReference type="Pfam" id="PF00756">
    <property type="entry name" value="Esterase"/>
    <property type="match status" value="1"/>
</dbReference>
<sequence>MRPRHYLGAEVLGTGDGRRWTSRRSVLLGATAVTTLGITSLCGASSTTRSMHYDGAVVVERRYSRHRGESVDVIYKLPRRQPPPGLPMVLLLHGRNGTARRAGPPGLVPGLVEAVNEGRIPPFGFVAVDGGNTYWHEYHHGDDPMAMLLEEVPAWLRERGLADRRGLPFAVVGTSMGGFGALLYARRRSERRQPVRAVGAIAPAFMSWQRMRERNAWRSKAEWRSMDPLANVHATRGIPTGVWCGSDDPFIDGVRAFIRRADPEVADIDPGDHDGSYFRTTVPGLLRFLGRYAPGRPQRRV</sequence>
<dbReference type="GO" id="GO:0016747">
    <property type="term" value="F:acyltransferase activity, transferring groups other than amino-acyl groups"/>
    <property type="evidence" value="ECO:0007669"/>
    <property type="project" value="TreeGrafter"/>
</dbReference>
<dbReference type="InterPro" id="IPR000801">
    <property type="entry name" value="Esterase-like"/>
</dbReference>
<dbReference type="SUPFAM" id="SSF53474">
    <property type="entry name" value="alpha/beta-Hydrolases"/>
    <property type="match status" value="1"/>
</dbReference>
<dbReference type="EMBL" id="CM001440">
    <property type="protein sequence ID" value="EHR60344.1"/>
    <property type="molecule type" value="Genomic_DNA"/>
</dbReference>
<gene>
    <name evidence="2" type="ORF">SaccyDRAFT_1440</name>
</gene>
<dbReference type="PANTHER" id="PTHR48098:SF1">
    <property type="entry name" value="DIACYLGLYCEROL ACYLTRANSFERASE_MYCOLYLTRANSFERASE AG85A"/>
    <property type="match status" value="1"/>
</dbReference>
<evidence type="ECO:0000256" key="1">
    <source>
        <dbReference type="SAM" id="Phobius"/>
    </source>
</evidence>
<dbReference type="Proteomes" id="UP000002791">
    <property type="component" value="Chromosome"/>
</dbReference>
<name>H5XE98_9PSEU</name>
<dbReference type="STRING" id="882082.SaccyDRAFT_1440"/>
<proteinExistence type="predicted"/>
<evidence type="ECO:0000313" key="2">
    <source>
        <dbReference type="EMBL" id="EHR60344.1"/>
    </source>
</evidence>
<keyword evidence="3" id="KW-1185">Reference proteome</keyword>
<dbReference type="Gene3D" id="3.40.50.1820">
    <property type="entry name" value="alpha/beta hydrolase"/>
    <property type="match status" value="1"/>
</dbReference>
<dbReference type="HOGENOM" id="CLU_059519_1_0_11"/>
<keyword evidence="1" id="KW-0472">Membrane</keyword>
<dbReference type="eggNOG" id="COG0627">
    <property type="taxonomic scope" value="Bacteria"/>
</dbReference>
<keyword evidence="1" id="KW-0812">Transmembrane</keyword>
<dbReference type="InterPro" id="IPR050583">
    <property type="entry name" value="Mycobacterial_A85_antigen"/>
</dbReference>
<keyword evidence="1" id="KW-1133">Transmembrane helix</keyword>
<dbReference type="PANTHER" id="PTHR48098">
    <property type="entry name" value="ENTEROCHELIN ESTERASE-RELATED"/>
    <property type="match status" value="1"/>
</dbReference>
<protein>
    <submittedName>
        <fullName evidence="2">Putative esterase</fullName>
    </submittedName>
</protein>
<organism evidence="2 3">
    <name type="scientific">Saccharomonospora cyanea NA-134</name>
    <dbReference type="NCBI Taxonomy" id="882082"/>
    <lineage>
        <taxon>Bacteria</taxon>
        <taxon>Bacillati</taxon>
        <taxon>Actinomycetota</taxon>
        <taxon>Actinomycetes</taxon>
        <taxon>Pseudonocardiales</taxon>
        <taxon>Pseudonocardiaceae</taxon>
        <taxon>Saccharomonospora</taxon>
    </lineage>
</organism>
<dbReference type="RefSeq" id="WP_005454865.1">
    <property type="nucleotide sequence ID" value="NZ_CM001440.1"/>
</dbReference>
<dbReference type="AlphaFoldDB" id="H5XE98"/>
<accession>H5XE98</accession>
<dbReference type="InterPro" id="IPR029058">
    <property type="entry name" value="AB_hydrolase_fold"/>
</dbReference>
<evidence type="ECO:0000313" key="3">
    <source>
        <dbReference type="Proteomes" id="UP000002791"/>
    </source>
</evidence>
<reference evidence="2 3" key="1">
    <citation type="submission" date="2011-11" db="EMBL/GenBank/DDBJ databases">
        <title>The Noncontiguous Finished sequence of Saccharomonospora cyanea NA-134.</title>
        <authorList>
            <consortium name="US DOE Joint Genome Institute"/>
            <person name="Lucas S."/>
            <person name="Han J."/>
            <person name="Lapidus A."/>
            <person name="Cheng J.-F."/>
            <person name="Goodwin L."/>
            <person name="Pitluck S."/>
            <person name="Peters L."/>
            <person name="Ovchinnikova G."/>
            <person name="Lu M."/>
            <person name="Detter J.C."/>
            <person name="Han C."/>
            <person name="Tapia R."/>
            <person name="Land M."/>
            <person name="Hauser L."/>
            <person name="Kyrpides N."/>
            <person name="Ivanova N."/>
            <person name="Pagani I."/>
            <person name="Brambilla E.-M."/>
            <person name="Klenk H.-P."/>
            <person name="Woyke T."/>
        </authorList>
    </citation>
    <scope>NUCLEOTIDE SEQUENCE [LARGE SCALE GENOMIC DNA]</scope>
    <source>
        <strain evidence="2 3">NA-134</strain>
    </source>
</reference>
<feature type="transmembrane region" description="Helical" evidence="1">
    <location>
        <begin position="166"/>
        <end position="185"/>
    </location>
</feature>